<feature type="domain" description="Putative zinc-finger" evidence="4">
    <location>
        <begin position="9"/>
        <end position="38"/>
    </location>
</feature>
<dbReference type="Proteomes" id="UP001596108">
    <property type="component" value="Unassembled WGS sequence"/>
</dbReference>
<evidence type="ECO:0000313" key="6">
    <source>
        <dbReference type="Proteomes" id="UP001596108"/>
    </source>
</evidence>
<feature type="transmembrane region" description="Helical" evidence="3">
    <location>
        <begin position="135"/>
        <end position="155"/>
    </location>
</feature>
<name>A0ABW0QZF3_9BACL</name>
<evidence type="ECO:0000256" key="2">
    <source>
        <dbReference type="ARBA" id="ARBA00024438"/>
    </source>
</evidence>
<dbReference type="EMBL" id="JBHSNC010000038">
    <property type="protein sequence ID" value="MFC5530278.1"/>
    <property type="molecule type" value="Genomic_DNA"/>
</dbReference>
<accession>A0ABW0QZF3</accession>
<evidence type="ECO:0000256" key="1">
    <source>
        <dbReference type="ARBA" id="ARBA00024353"/>
    </source>
</evidence>
<reference evidence="6" key="1">
    <citation type="journal article" date="2019" name="Int. J. Syst. Evol. Microbiol.">
        <title>The Global Catalogue of Microorganisms (GCM) 10K type strain sequencing project: providing services to taxonomists for standard genome sequencing and annotation.</title>
        <authorList>
            <consortium name="The Broad Institute Genomics Platform"/>
            <consortium name="The Broad Institute Genome Sequencing Center for Infectious Disease"/>
            <person name="Wu L."/>
            <person name="Ma J."/>
        </authorList>
    </citation>
    <scope>NUCLEOTIDE SEQUENCE [LARGE SCALE GENOMIC DNA]</scope>
    <source>
        <strain evidence="6">CGMCC 1.18578</strain>
    </source>
</reference>
<organism evidence="5 6">
    <name type="scientific">Cohnella yongneupensis</name>
    <dbReference type="NCBI Taxonomy" id="425006"/>
    <lineage>
        <taxon>Bacteria</taxon>
        <taxon>Bacillati</taxon>
        <taxon>Bacillota</taxon>
        <taxon>Bacilli</taxon>
        <taxon>Bacillales</taxon>
        <taxon>Paenibacillaceae</taxon>
        <taxon>Cohnella</taxon>
    </lineage>
</organism>
<keyword evidence="3" id="KW-0472">Membrane</keyword>
<proteinExistence type="inferred from homology"/>
<comment type="caution">
    <text evidence="5">The sequence shown here is derived from an EMBL/GenBank/DDBJ whole genome shotgun (WGS) entry which is preliminary data.</text>
</comment>
<keyword evidence="3" id="KW-1133">Transmembrane helix</keyword>
<keyword evidence="3" id="KW-0812">Transmembrane</keyword>
<feature type="transmembrane region" description="Helical" evidence="3">
    <location>
        <begin position="80"/>
        <end position="104"/>
    </location>
</feature>
<keyword evidence="6" id="KW-1185">Reference proteome</keyword>
<gene>
    <name evidence="5" type="ORF">ACFPQ4_12645</name>
</gene>
<feature type="transmembrane region" description="Helical" evidence="3">
    <location>
        <begin position="111"/>
        <end position="129"/>
    </location>
</feature>
<dbReference type="RefSeq" id="WP_378112217.1">
    <property type="nucleotide sequence ID" value="NZ_JBHSNC010000038.1"/>
</dbReference>
<dbReference type="Pfam" id="PF13490">
    <property type="entry name" value="zf-HC2"/>
    <property type="match status" value="1"/>
</dbReference>
<protein>
    <recommendedName>
        <fullName evidence="2">Anti-sigma-W factor RsiW</fullName>
    </recommendedName>
</protein>
<sequence length="171" mass="19076">MNTIDHPLDQLSAYVDHELDESEHERVDFHLDECESCRALTAELTEMRSLIANAYQSIEAPVRMEQHVMSIIEQRSSDPMIASFGLTAVPIAGLLLLFLVLYLYGSVALNFLSITFSFIVTSAHVFSHIASSTPVMWGAIFLIAIFVFLLSGLSLRRILRGTMTREGGELI</sequence>
<evidence type="ECO:0000259" key="4">
    <source>
        <dbReference type="Pfam" id="PF13490"/>
    </source>
</evidence>
<dbReference type="InterPro" id="IPR041916">
    <property type="entry name" value="Anti_sigma_zinc_sf"/>
</dbReference>
<dbReference type="Gene3D" id="1.10.10.1320">
    <property type="entry name" value="Anti-sigma factor, zinc-finger domain"/>
    <property type="match status" value="1"/>
</dbReference>
<comment type="similarity">
    <text evidence="1">Belongs to the zinc-associated anti-sigma factor (ZAS) superfamily. Anti-sigma-W factor family.</text>
</comment>
<evidence type="ECO:0000313" key="5">
    <source>
        <dbReference type="EMBL" id="MFC5530278.1"/>
    </source>
</evidence>
<dbReference type="InterPro" id="IPR027383">
    <property type="entry name" value="Znf_put"/>
</dbReference>
<evidence type="ECO:0000256" key="3">
    <source>
        <dbReference type="SAM" id="Phobius"/>
    </source>
</evidence>